<keyword evidence="2 9" id="KW-0812">Transmembrane</keyword>
<keyword evidence="3" id="KW-0677">Repeat</keyword>
<dbReference type="PROSITE" id="PS50088">
    <property type="entry name" value="ANK_REPEAT"/>
    <property type="match status" value="2"/>
</dbReference>
<dbReference type="EMBL" id="JAGKQM010000014">
    <property type="protein sequence ID" value="KAH0886040.1"/>
    <property type="molecule type" value="Genomic_DNA"/>
</dbReference>
<feature type="domain" description="PGG" evidence="10">
    <location>
        <begin position="762"/>
        <end position="871"/>
    </location>
</feature>
<evidence type="ECO:0000256" key="8">
    <source>
        <dbReference type="SAM" id="MobiDB-lite"/>
    </source>
</evidence>
<evidence type="ECO:0000256" key="9">
    <source>
        <dbReference type="SAM" id="Phobius"/>
    </source>
</evidence>
<dbReference type="Pfam" id="PF12796">
    <property type="entry name" value="Ank_2"/>
    <property type="match status" value="2"/>
</dbReference>
<dbReference type="InterPro" id="IPR036770">
    <property type="entry name" value="Ankyrin_rpt-contain_sf"/>
</dbReference>
<dbReference type="SMART" id="SM00248">
    <property type="entry name" value="ANK"/>
    <property type="match status" value="14"/>
</dbReference>
<comment type="caution">
    <text evidence="11">The sequence shown here is derived from an EMBL/GenBank/DDBJ whole genome shotgun (WGS) entry which is preliminary data.</text>
</comment>
<dbReference type="InterPro" id="IPR026961">
    <property type="entry name" value="PGG_dom"/>
</dbReference>
<evidence type="ECO:0000313" key="12">
    <source>
        <dbReference type="Proteomes" id="UP000824890"/>
    </source>
</evidence>
<evidence type="ECO:0000259" key="10">
    <source>
        <dbReference type="Pfam" id="PF13962"/>
    </source>
</evidence>
<dbReference type="Gene3D" id="1.25.40.20">
    <property type="entry name" value="Ankyrin repeat-containing domain"/>
    <property type="match status" value="5"/>
</dbReference>
<protein>
    <recommendedName>
        <fullName evidence="10">PGG domain-containing protein</fullName>
    </recommendedName>
</protein>
<evidence type="ECO:0000313" key="11">
    <source>
        <dbReference type="EMBL" id="KAH0886040.1"/>
    </source>
</evidence>
<accession>A0ABQ8A0L3</accession>
<organism evidence="11 12">
    <name type="scientific">Brassica napus</name>
    <name type="common">Rape</name>
    <dbReference type="NCBI Taxonomy" id="3708"/>
    <lineage>
        <taxon>Eukaryota</taxon>
        <taxon>Viridiplantae</taxon>
        <taxon>Streptophyta</taxon>
        <taxon>Embryophyta</taxon>
        <taxon>Tracheophyta</taxon>
        <taxon>Spermatophyta</taxon>
        <taxon>Magnoliopsida</taxon>
        <taxon>eudicotyledons</taxon>
        <taxon>Gunneridae</taxon>
        <taxon>Pentapetalae</taxon>
        <taxon>rosids</taxon>
        <taxon>malvids</taxon>
        <taxon>Brassicales</taxon>
        <taxon>Brassicaceae</taxon>
        <taxon>Brassiceae</taxon>
        <taxon>Brassica</taxon>
    </lineage>
</organism>
<keyword evidence="6 9" id="KW-0472">Membrane</keyword>
<evidence type="ECO:0000256" key="1">
    <source>
        <dbReference type="ARBA" id="ARBA00004141"/>
    </source>
</evidence>
<feature type="repeat" description="ANK" evidence="7">
    <location>
        <begin position="417"/>
        <end position="449"/>
    </location>
</feature>
<keyword evidence="5 7" id="KW-0040">ANK repeat</keyword>
<sequence length="953" mass="105939">MQPIFNAIIQNDIPAFLGLVEEKESWLEERNVDQDHSTVLHMAAKHGHGELVSKIIELKPSLIFSRNAHGNTPLHLAALLGDVNTVRTLLEFGSAMCSARNNNCQTPLHLVCRSISTESARLFAEKTHSVSLDELKFSISSGSTFVTRIVLERFPYLARELAWVVEDSLTTLLHHACDRGNLELISILLGLDQGLEKARNTNGLSPLHLAVLRGPVVVLEEFLEKAPLSFSSLTRSKETVFHLAARNKNVDAFIFMAERLSISNQNLMREVDVNGNTVLHIAVSMSCGAPLLRYIVGKKIIDINYKNNMGFTAFDLLPQEAEDFELLSTLLRLDTKLDSDQSIEEQGKMQPIFNAIIQNDIPAFLGLVEEKESWLEERNVDQDHSTVLHMAAKHGHGELVSKIIELKPSLIFSRNAHGNTPLHLAALLGDVNTVRTLLEFGSAMCSARNNNCQTPLHLVCRSISTESARLFAEKTHSVSLDELKFSISSGSTFVTRIVLERFPYLARELAWVVEDSLTTLLHHACDRGNLELISILLGLDQGLEKARNTNGLSPLHLAVLRGPVVVLEEFLEKAPLSFSSLTRSKETVFHLAARNKNVDAFIFMAERLSISNQNLMREVDVNGNTVLHIAVSMSCGAPLLRYIVGKKIIDINYRNKMGFAAFHLLPQDAEDFELLSTLLRLDTKLDSDQSIEEQGEHSNPYNKRSQEGVKSLDIPGSSKENEVIRLLRLIETNTSKIAHIKRNNKEAVERGRRSLEREMHIEALQNARNTIAIVAVLIASVSYAGGINPPGGVYEDGPWRGKSMAGNTAAFKVFAICNNIALFTSLCIVILLVSIIPYKRKPLKRLLVATHRMMWVSVGFMATAYVAASWVTIPHFHQTRWLFPAIVSVAGGSLVVLFSYLGVETIGHWFKKMNRVRDIPPIASTSPDHPKVSSFARTNSDLAASELSGYFTY</sequence>
<proteinExistence type="predicted"/>
<evidence type="ECO:0000256" key="2">
    <source>
        <dbReference type="ARBA" id="ARBA00022692"/>
    </source>
</evidence>
<feature type="transmembrane region" description="Helical" evidence="9">
    <location>
        <begin position="854"/>
        <end position="876"/>
    </location>
</feature>
<comment type="subcellular location">
    <subcellularLocation>
        <location evidence="1">Membrane</location>
        <topology evidence="1">Multi-pass membrane protein</topology>
    </subcellularLocation>
</comment>
<gene>
    <name evidence="11" type="ORF">HID58_062136</name>
</gene>
<dbReference type="PROSITE" id="PS50297">
    <property type="entry name" value="ANK_REP_REGION"/>
    <property type="match status" value="2"/>
</dbReference>
<evidence type="ECO:0000256" key="6">
    <source>
        <dbReference type="ARBA" id="ARBA00023136"/>
    </source>
</evidence>
<feature type="transmembrane region" description="Helical" evidence="9">
    <location>
        <begin position="882"/>
        <end position="903"/>
    </location>
</feature>
<feature type="region of interest" description="Disordered" evidence="8">
    <location>
        <begin position="689"/>
        <end position="715"/>
    </location>
</feature>
<evidence type="ECO:0000256" key="5">
    <source>
        <dbReference type="ARBA" id="ARBA00023043"/>
    </source>
</evidence>
<evidence type="ECO:0000256" key="4">
    <source>
        <dbReference type="ARBA" id="ARBA00022989"/>
    </source>
</evidence>
<name>A0ABQ8A0L3_BRANA</name>
<dbReference type="InterPro" id="IPR002110">
    <property type="entry name" value="Ankyrin_rpt"/>
</dbReference>
<feature type="repeat" description="ANK" evidence="7">
    <location>
        <begin position="69"/>
        <end position="101"/>
    </location>
</feature>
<feature type="transmembrane region" description="Helical" evidence="9">
    <location>
        <begin position="809"/>
        <end position="833"/>
    </location>
</feature>
<feature type="transmembrane region" description="Helical" evidence="9">
    <location>
        <begin position="626"/>
        <end position="644"/>
    </location>
</feature>
<dbReference type="PANTHER" id="PTHR24186">
    <property type="entry name" value="PROTEIN PHOSPHATASE 1 REGULATORY SUBUNIT"/>
    <property type="match status" value="1"/>
</dbReference>
<dbReference type="PANTHER" id="PTHR24186:SF38">
    <property type="entry name" value="ANKYRIN REPEAT FAMILY PROTEIN"/>
    <property type="match status" value="1"/>
</dbReference>
<feature type="transmembrane region" description="Helical" evidence="9">
    <location>
        <begin position="769"/>
        <end position="789"/>
    </location>
</feature>
<dbReference type="SUPFAM" id="SSF48403">
    <property type="entry name" value="Ankyrin repeat"/>
    <property type="match status" value="2"/>
</dbReference>
<reference evidence="11 12" key="1">
    <citation type="submission" date="2021-05" db="EMBL/GenBank/DDBJ databases">
        <title>Genome Assembly of Synthetic Allotetraploid Brassica napus Reveals Homoeologous Exchanges between Subgenomes.</title>
        <authorList>
            <person name="Davis J.T."/>
        </authorList>
    </citation>
    <scope>NUCLEOTIDE SEQUENCE [LARGE SCALE GENOMIC DNA]</scope>
    <source>
        <strain evidence="12">cv. Da-Ae</strain>
        <tissue evidence="11">Seedling</tissue>
    </source>
</reference>
<evidence type="ECO:0000256" key="7">
    <source>
        <dbReference type="PROSITE-ProRule" id="PRU00023"/>
    </source>
</evidence>
<evidence type="ECO:0000256" key="3">
    <source>
        <dbReference type="ARBA" id="ARBA00022737"/>
    </source>
</evidence>
<dbReference type="Pfam" id="PF13962">
    <property type="entry name" value="PGG"/>
    <property type="match status" value="1"/>
</dbReference>
<dbReference type="Proteomes" id="UP000824890">
    <property type="component" value="Unassembled WGS sequence"/>
</dbReference>
<keyword evidence="4 9" id="KW-1133">Transmembrane helix</keyword>
<keyword evidence="12" id="KW-1185">Reference proteome</keyword>